<comment type="caution">
    <text evidence="2">The sequence shown here is derived from an EMBL/GenBank/DDBJ whole genome shotgun (WGS) entry which is preliminary data.</text>
</comment>
<dbReference type="AlphaFoldDB" id="A0A087S9G9"/>
<accession>A0A087S9G9</accession>
<gene>
    <name evidence="2" type="ORF">F751_0035</name>
</gene>
<reference evidence="2 3" key="1">
    <citation type="journal article" date="2014" name="BMC Genomics">
        <title>Oil accumulation mechanisms of the oleaginous microalga Chlorella protothecoides revealed through its genome, transcriptomes, and proteomes.</title>
        <authorList>
            <person name="Gao C."/>
            <person name="Wang Y."/>
            <person name="Shen Y."/>
            <person name="Yan D."/>
            <person name="He X."/>
            <person name="Dai J."/>
            <person name="Wu Q."/>
        </authorList>
    </citation>
    <scope>NUCLEOTIDE SEQUENCE [LARGE SCALE GENOMIC DNA]</scope>
    <source>
        <strain evidence="2 3">0710</strain>
    </source>
</reference>
<dbReference type="KEGG" id="apro:F751_0035"/>
<feature type="region of interest" description="Disordered" evidence="1">
    <location>
        <begin position="18"/>
        <end position="38"/>
    </location>
</feature>
<protein>
    <submittedName>
        <fullName evidence="2">Uncharacterized protein</fullName>
    </submittedName>
</protein>
<feature type="region of interest" description="Disordered" evidence="1">
    <location>
        <begin position="154"/>
        <end position="197"/>
    </location>
</feature>
<dbReference type="EMBL" id="APJO01000157">
    <property type="protein sequence ID" value="KFM22373.1"/>
    <property type="molecule type" value="Genomic_DNA"/>
</dbReference>
<evidence type="ECO:0000313" key="3">
    <source>
        <dbReference type="Proteomes" id="UP000028924"/>
    </source>
</evidence>
<keyword evidence="3" id="KW-1185">Reference proteome</keyword>
<sequence length="197" mass="20494">MRGCQGFLVHHAVRDQNTLSPTSMFGSSPPPGPDRPHIDQSRWVPCHAGTAQHRGLGRYGVPGPHPRHHPGACRADRRAEEAAEPGPGVVLIRRGVVGEGGVTEYQHGGGIRETWRRAIAHAEMTLAGTAHAGDGSLGTKSQSLLRVVVPAIGTGSARQGSGSAPLPPAPVRRGHGGRDLERKGPESAPGRLPPGPG</sequence>
<dbReference type="GeneID" id="23611426"/>
<dbReference type="RefSeq" id="XP_011396310.1">
    <property type="nucleotide sequence ID" value="XM_011398008.1"/>
</dbReference>
<name>A0A087S9G9_AUXPR</name>
<feature type="region of interest" description="Disordered" evidence="1">
    <location>
        <begin position="66"/>
        <end position="85"/>
    </location>
</feature>
<dbReference type="Proteomes" id="UP000028924">
    <property type="component" value="Unassembled WGS sequence"/>
</dbReference>
<proteinExistence type="predicted"/>
<organism evidence="2 3">
    <name type="scientific">Auxenochlorella protothecoides</name>
    <name type="common">Green microalga</name>
    <name type="synonym">Chlorella protothecoides</name>
    <dbReference type="NCBI Taxonomy" id="3075"/>
    <lineage>
        <taxon>Eukaryota</taxon>
        <taxon>Viridiplantae</taxon>
        <taxon>Chlorophyta</taxon>
        <taxon>core chlorophytes</taxon>
        <taxon>Trebouxiophyceae</taxon>
        <taxon>Chlorellales</taxon>
        <taxon>Chlorellaceae</taxon>
        <taxon>Auxenochlorella</taxon>
    </lineage>
</organism>
<evidence type="ECO:0000256" key="1">
    <source>
        <dbReference type="SAM" id="MobiDB-lite"/>
    </source>
</evidence>
<feature type="compositionally biased region" description="Basic and acidic residues" evidence="1">
    <location>
        <begin position="176"/>
        <end position="185"/>
    </location>
</feature>
<evidence type="ECO:0000313" key="2">
    <source>
        <dbReference type="EMBL" id="KFM22373.1"/>
    </source>
</evidence>